<comment type="caution">
    <text evidence="2">The sequence shown here is derived from an EMBL/GenBank/DDBJ whole genome shotgun (WGS) entry which is preliminary data.</text>
</comment>
<dbReference type="EMBL" id="ACEO02000005">
    <property type="protein sequence ID" value="EFC52261.1"/>
    <property type="molecule type" value="Genomic_DNA"/>
</dbReference>
<feature type="transmembrane region" description="Helical" evidence="1">
    <location>
        <begin position="14"/>
        <end position="35"/>
    </location>
</feature>
<keyword evidence="1" id="KW-0812">Transmembrane</keyword>
<dbReference type="AlphaFoldDB" id="A0A9W5IR83"/>
<evidence type="ECO:0000256" key="1">
    <source>
        <dbReference type="SAM" id="Phobius"/>
    </source>
</evidence>
<protein>
    <submittedName>
        <fullName evidence="2">Uncharacterized protein</fullName>
    </submittedName>
</protein>
<reference evidence="2 3" key="1">
    <citation type="submission" date="2010-01" db="EMBL/GenBank/DDBJ databases">
        <authorList>
            <person name="Weinstock G."/>
            <person name="Sodergren E."/>
            <person name="Clifton S."/>
            <person name="Fulton L."/>
            <person name="Fulton B."/>
            <person name="Courtney L."/>
            <person name="Fronick C."/>
            <person name="Harrison M."/>
            <person name="Strong C."/>
            <person name="Farmer C."/>
            <person name="Delahaunty K."/>
            <person name="Markovic C."/>
            <person name="Hall O."/>
            <person name="Minx P."/>
            <person name="Tomlinson C."/>
            <person name="Mitreva M."/>
            <person name="Nelson J."/>
            <person name="Hou S."/>
            <person name="Wollam A."/>
            <person name="Pepin K.H."/>
            <person name="Johnson M."/>
            <person name="Bhonagiri V."/>
            <person name="Nash W.E."/>
            <person name="Warren W."/>
            <person name="Chinwalla A."/>
            <person name="Mardis E.R."/>
            <person name="Wilson R.K."/>
        </authorList>
    </citation>
    <scope>NUCLEOTIDE SEQUENCE [LARGE SCALE GENOMIC DNA]</scope>
    <source>
        <strain evidence="2 3">NJ9703</strain>
    </source>
</reference>
<evidence type="ECO:0000313" key="3">
    <source>
        <dbReference type="Proteomes" id="UP000004621"/>
    </source>
</evidence>
<proteinExistence type="predicted"/>
<name>A0A9W5IR83_NEISU</name>
<dbReference type="Proteomes" id="UP000004621">
    <property type="component" value="Unassembled WGS sequence"/>
</dbReference>
<keyword evidence="1" id="KW-0472">Membrane</keyword>
<keyword evidence="1" id="KW-1133">Transmembrane helix</keyword>
<gene>
    <name evidence="2" type="ORF">NEISUBOT_04363</name>
</gene>
<organism evidence="2 3">
    <name type="scientific">Neisseria subflava NJ9703</name>
    <dbReference type="NCBI Taxonomy" id="546268"/>
    <lineage>
        <taxon>Bacteria</taxon>
        <taxon>Pseudomonadati</taxon>
        <taxon>Pseudomonadota</taxon>
        <taxon>Betaproteobacteria</taxon>
        <taxon>Neisseriales</taxon>
        <taxon>Neisseriaceae</taxon>
        <taxon>Neisseria</taxon>
    </lineage>
</organism>
<sequence>MTAAFFFVVDNGQLGFFGLLFFIFRQIVYFDFVFFGHDTSFQWIEEWKDS</sequence>
<accession>A0A9W5IR83</accession>
<evidence type="ECO:0000313" key="2">
    <source>
        <dbReference type="EMBL" id="EFC52261.1"/>
    </source>
</evidence>